<dbReference type="EMBL" id="BK059084">
    <property type="protein sequence ID" value="DAE28277.1"/>
    <property type="molecule type" value="Genomic_DNA"/>
</dbReference>
<organism evidence="1">
    <name type="scientific">virus sp. ctRTq15</name>
    <dbReference type="NCBI Taxonomy" id="2828253"/>
    <lineage>
        <taxon>Viruses</taxon>
    </lineage>
</organism>
<protein>
    <submittedName>
        <fullName evidence="1">Uncharacterized protein</fullName>
    </submittedName>
</protein>
<evidence type="ECO:0000313" key="1">
    <source>
        <dbReference type="EMBL" id="DAE28277.1"/>
    </source>
</evidence>
<name>A0A8S5RB39_9VIRU</name>
<proteinExistence type="predicted"/>
<accession>A0A8S5RB39</accession>
<reference evidence="1" key="1">
    <citation type="journal article" date="2021" name="Proc. Natl. Acad. Sci. U.S.A.">
        <title>A Catalog of Tens of Thousands of Viruses from Human Metagenomes Reveals Hidden Associations with Chronic Diseases.</title>
        <authorList>
            <person name="Tisza M.J."/>
            <person name="Buck C.B."/>
        </authorList>
    </citation>
    <scope>NUCLEOTIDE SEQUENCE</scope>
    <source>
        <strain evidence="1">CtRTq15</strain>
    </source>
</reference>
<sequence>MAGYYKNQMSNNAVWAYSQGEKPMYKWTKTTILEEIDNIFWHADKKTEMDFKKMTLKELKENFLVWSSWHHTGKIYNETDFYCIEENAVLNFTVKEFDEIISNRKKRTYTRRTAAELEQIKAEKEKDILLTERSKEIYRKLYIIYIYKSDLKTFKGLINRFLNDKINIEKDFAESVEIARQKEEHRIKCWQGDVNDWHNREGIVDLYYKDISTYVLKMRGVENYQIDKKLLKQIKNKIMN</sequence>